<dbReference type="SUPFAM" id="SSF55248">
    <property type="entry name" value="PCD-like"/>
    <property type="match status" value="1"/>
</dbReference>
<dbReference type="GO" id="GO:0008124">
    <property type="term" value="F:4-alpha-hydroxytetrahydrobiopterin dehydratase activity"/>
    <property type="evidence" value="ECO:0007669"/>
    <property type="project" value="UniProtKB-UniRule"/>
</dbReference>
<dbReference type="OrthoDB" id="15077at2"/>
<dbReference type="InterPro" id="IPR001533">
    <property type="entry name" value="Pterin_deHydtase"/>
</dbReference>
<dbReference type="AlphaFoldDB" id="A0A4U6QMT2"/>
<dbReference type="RefSeq" id="WP_137448782.1">
    <property type="nucleotide sequence ID" value="NZ_SZZH01000001.1"/>
</dbReference>
<gene>
    <name evidence="5" type="ORF">FDO65_07850</name>
</gene>
<comment type="catalytic activity">
    <reaction evidence="1 4">
        <text>(4aS,6R)-4a-hydroxy-L-erythro-5,6,7,8-tetrahydrobiopterin = (6R)-L-erythro-6,7-dihydrobiopterin + H2O</text>
        <dbReference type="Rhea" id="RHEA:11920"/>
        <dbReference type="ChEBI" id="CHEBI:15377"/>
        <dbReference type="ChEBI" id="CHEBI:15642"/>
        <dbReference type="ChEBI" id="CHEBI:43120"/>
        <dbReference type="EC" id="4.2.1.96"/>
    </reaction>
</comment>
<dbReference type="NCBIfam" id="NF002017">
    <property type="entry name" value="PRK00823.1-2"/>
    <property type="match status" value="1"/>
</dbReference>
<evidence type="ECO:0000313" key="6">
    <source>
        <dbReference type="Proteomes" id="UP000306985"/>
    </source>
</evidence>
<dbReference type="Gene3D" id="3.30.1360.20">
    <property type="entry name" value="Transcriptional coactivator/pterin dehydratase"/>
    <property type="match status" value="1"/>
</dbReference>
<dbReference type="EC" id="4.2.1.96" evidence="4"/>
<evidence type="ECO:0000256" key="4">
    <source>
        <dbReference type="HAMAP-Rule" id="MF_00434"/>
    </source>
</evidence>
<accession>A0A4U6QMT2</accession>
<evidence type="ECO:0000256" key="3">
    <source>
        <dbReference type="ARBA" id="ARBA00023239"/>
    </source>
</evidence>
<dbReference type="PANTHER" id="PTHR12599:SF0">
    <property type="entry name" value="PTERIN-4-ALPHA-CARBINOLAMINE DEHYDRATASE"/>
    <property type="match status" value="1"/>
</dbReference>
<evidence type="ECO:0000256" key="1">
    <source>
        <dbReference type="ARBA" id="ARBA00001554"/>
    </source>
</evidence>
<dbReference type="InterPro" id="IPR036428">
    <property type="entry name" value="PCD_sf"/>
</dbReference>
<dbReference type="Proteomes" id="UP000306985">
    <property type="component" value="Unassembled WGS sequence"/>
</dbReference>
<dbReference type="PANTHER" id="PTHR12599">
    <property type="entry name" value="PTERIN-4-ALPHA-CARBINOLAMINE DEHYDRATASE"/>
    <property type="match status" value="1"/>
</dbReference>
<evidence type="ECO:0000256" key="2">
    <source>
        <dbReference type="ARBA" id="ARBA00006472"/>
    </source>
</evidence>
<dbReference type="GO" id="GO:0006729">
    <property type="term" value="P:tetrahydrobiopterin biosynthetic process"/>
    <property type="evidence" value="ECO:0007669"/>
    <property type="project" value="InterPro"/>
</dbReference>
<name>A0A4U6QMT2_9ACTN</name>
<sequence length="111" mass="11712">MGTAAANDPGLLSPEQVRQFLARHPAWTLDADGRTIRRTVTAPDFPAAIAAVSAVAIRAEAADHHPDIDIRWRTLRFALSTHSAGGLTDRDVTLATTIDGLLAAGFQTPGS</sequence>
<reference evidence="5 6" key="1">
    <citation type="submission" date="2019-05" db="EMBL/GenBank/DDBJ databases">
        <title>Nakamurella sp. N5BH11, whole genome shotgun sequence.</title>
        <authorList>
            <person name="Tuo L."/>
        </authorList>
    </citation>
    <scope>NUCLEOTIDE SEQUENCE [LARGE SCALE GENOMIC DNA]</scope>
    <source>
        <strain evidence="5 6">N5BH11</strain>
    </source>
</reference>
<keyword evidence="6" id="KW-1185">Reference proteome</keyword>
<evidence type="ECO:0000313" key="5">
    <source>
        <dbReference type="EMBL" id="TKV61478.1"/>
    </source>
</evidence>
<dbReference type="CDD" id="cd00488">
    <property type="entry name" value="PCD_DCoH"/>
    <property type="match status" value="1"/>
</dbReference>
<keyword evidence="3 4" id="KW-0456">Lyase</keyword>
<dbReference type="EMBL" id="SZZH01000001">
    <property type="protein sequence ID" value="TKV61478.1"/>
    <property type="molecule type" value="Genomic_DNA"/>
</dbReference>
<dbReference type="HAMAP" id="MF_00434">
    <property type="entry name" value="Pterin_4_alpha"/>
    <property type="match status" value="1"/>
</dbReference>
<proteinExistence type="inferred from homology"/>
<organism evidence="5 6">
    <name type="scientific">Nakamurella flava</name>
    <dbReference type="NCBI Taxonomy" id="2576308"/>
    <lineage>
        <taxon>Bacteria</taxon>
        <taxon>Bacillati</taxon>
        <taxon>Actinomycetota</taxon>
        <taxon>Actinomycetes</taxon>
        <taxon>Nakamurellales</taxon>
        <taxon>Nakamurellaceae</taxon>
        <taxon>Nakamurella</taxon>
    </lineage>
</organism>
<comment type="caution">
    <text evidence="5">The sequence shown here is derived from an EMBL/GenBank/DDBJ whole genome shotgun (WGS) entry which is preliminary data.</text>
</comment>
<comment type="similarity">
    <text evidence="2 4">Belongs to the pterin-4-alpha-carbinolamine dehydratase family.</text>
</comment>
<dbReference type="Pfam" id="PF01329">
    <property type="entry name" value="Pterin_4a"/>
    <property type="match status" value="1"/>
</dbReference>
<protein>
    <recommendedName>
        <fullName evidence="4">Putative pterin-4-alpha-carbinolamine dehydratase</fullName>
        <shortName evidence="4">PHS</shortName>
        <ecNumber evidence="4">4.2.1.96</ecNumber>
    </recommendedName>
    <alternativeName>
        <fullName evidence="4">4-alpha-hydroxy-tetrahydropterin dehydratase</fullName>
    </alternativeName>
    <alternativeName>
        <fullName evidence="4">Pterin carbinolamine dehydratase</fullName>
        <shortName evidence="4">PCD</shortName>
    </alternativeName>
</protein>